<gene>
    <name evidence="1" type="ORF">DI563_28040</name>
</gene>
<accession>A0A2W5PCN8</accession>
<organism evidence="1 2">
    <name type="scientific">Variovorax paradoxus</name>
    <dbReference type="NCBI Taxonomy" id="34073"/>
    <lineage>
        <taxon>Bacteria</taxon>
        <taxon>Pseudomonadati</taxon>
        <taxon>Pseudomonadota</taxon>
        <taxon>Betaproteobacteria</taxon>
        <taxon>Burkholderiales</taxon>
        <taxon>Comamonadaceae</taxon>
        <taxon>Variovorax</taxon>
    </lineage>
</organism>
<evidence type="ECO:0000313" key="2">
    <source>
        <dbReference type="Proteomes" id="UP000249135"/>
    </source>
</evidence>
<sequence>MLAIRTVTFCTEIKRTPGLAARTTAGRRTTTREVQGIDQNVKLNRALWVLAEEMRSLKATA</sequence>
<dbReference type="EMBL" id="QFPP01000611">
    <property type="protein sequence ID" value="PZQ63316.1"/>
    <property type="molecule type" value="Genomic_DNA"/>
</dbReference>
<evidence type="ECO:0000313" key="1">
    <source>
        <dbReference type="EMBL" id="PZQ63316.1"/>
    </source>
</evidence>
<dbReference type="AlphaFoldDB" id="A0A2W5PCN8"/>
<protein>
    <submittedName>
        <fullName evidence="1">Uncharacterized protein</fullName>
    </submittedName>
</protein>
<proteinExistence type="predicted"/>
<name>A0A2W5PCN8_VARPD</name>
<dbReference type="Proteomes" id="UP000249135">
    <property type="component" value="Unassembled WGS sequence"/>
</dbReference>
<comment type="caution">
    <text evidence="1">The sequence shown here is derived from an EMBL/GenBank/DDBJ whole genome shotgun (WGS) entry which is preliminary data.</text>
</comment>
<reference evidence="1 2" key="1">
    <citation type="submission" date="2017-08" db="EMBL/GenBank/DDBJ databases">
        <title>Infants hospitalized years apart are colonized by the same room-sourced microbial strains.</title>
        <authorList>
            <person name="Brooks B."/>
            <person name="Olm M.R."/>
            <person name="Firek B.A."/>
            <person name="Baker R."/>
            <person name="Thomas B.C."/>
            <person name="Morowitz M.J."/>
            <person name="Banfield J.F."/>
        </authorList>
    </citation>
    <scope>NUCLEOTIDE SEQUENCE [LARGE SCALE GENOMIC DNA]</scope>
    <source>
        <strain evidence="1">S2_005_003_R2_41</strain>
    </source>
</reference>